<accession>A0AAJ5VZ86</accession>
<evidence type="ECO:0000313" key="2">
    <source>
        <dbReference type="Proteomes" id="UP001213972"/>
    </source>
</evidence>
<dbReference type="Proteomes" id="UP001213972">
    <property type="component" value="Chromosome"/>
</dbReference>
<evidence type="ECO:0000313" key="1">
    <source>
        <dbReference type="EMBL" id="WEK12610.1"/>
    </source>
</evidence>
<dbReference type="EMBL" id="CP119321">
    <property type="protein sequence ID" value="WEK12610.1"/>
    <property type="molecule type" value="Genomic_DNA"/>
</dbReference>
<dbReference type="InterPro" id="IPR036837">
    <property type="entry name" value="Cation_efflux_CTD_sf"/>
</dbReference>
<dbReference type="AlphaFoldDB" id="A0AAJ5VZ86"/>
<proteinExistence type="predicted"/>
<protein>
    <submittedName>
        <fullName evidence="1">Uncharacterized protein</fullName>
    </submittedName>
</protein>
<gene>
    <name evidence="1" type="ORF">P0Y48_09000</name>
</gene>
<name>A0AAJ5VZ86_9MICO</name>
<organism evidence="1 2">
    <name type="scientific">Candidatus Microbacterium phytovorans</name>
    <dbReference type="NCBI Taxonomy" id="3121374"/>
    <lineage>
        <taxon>Bacteria</taxon>
        <taxon>Bacillati</taxon>
        <taxon>Actinomycetota</taxon>
        <taxon>Actinomycetes</taxon>
        <taxon>Micrococcales</taxon>
        <taxon>Microbacteriaceae</taxon>
        <taxon>Microbacterium</taxon>
    </lineage>
</organism>
<reference evidence="1" key="1">
    <citation type="submission" date="2023-03" db="EMBL/GenBank/DDBJ databases">
        <title>Andean soil-derived lignocellulolytic bacterial consortium as a source of novel taxa and putative plastic-active enzymes.</title>
        <authorList>
            <person name="Diaz-Garcia L."/>
            <person name="Chuvochina M."/>
            <person name="Feuerriegel G."/>
            <person name="Bunk B."/>
            <person name="Sproer C."/>
            <person name="Streit W.R."/>
            <person name="Rodriguez L.M."/>
            <person name="Overmann J."/>
            <person name="Jimenez D.J."/>
        </authorList>
    </citation>
    <scope>NUCLEOTIDE SEQUENCE</scope>
    <source>
        <strain evidence="1">MAG 4610</strain>
    </source>
</reference>
<dbReference type="SUPFAM" id="SSF160240">
    <property type="entry name" value="Cation efflux protein cytoplasmic domain-like"/>
    <property type="match status" value="1"/>
</dbReference>
<sequence>MTAVLLDAPTIREAVAEVLCEESETHRILDVTTRRLHDDRLVVMVTVSFPPDLLFGEVALVLREIDERVRELAPAAERVCVEARIGLPARDSRPATETIVLASSD</sequence>